<dbReference type="EMBL" id="JBBJBU010000005">
    <property type="protein sequence ID" value="KAK7205558.1"/>
    <property type="molecule type" value="Genomic_DNA"/>
</dbReference>
<dbReference type="RefSeq" id="XP_064768591.1">
    <property type="nucleotide sequence ID" value="XM_064909801.1"/>
</dbReference>
<evidence type="ECO:0000256" key="3">
    <source>
        <dbReference type="ARBA" id="ARBA00023274"/>
    </source>
</evidence>
<dbReference type="PANTHER" id="PTHR15680">
    <property type="entry name" value="RIBOSOMAL PROTEIN L19"/>
    <property type="match status" value="1"/>
</dbReference>
<comment type="caution">
    <text evidence="4">The sequence shown here is derived from an EMBL/GenBank/DDBJ whole genome shotgun (WGS) entry which is preliminary data.</text>
</comment>
<dbReference type="PANTHER" id="PTHR15680:SF9">
    <property type="entry name" value="LARGE RIBOSOMAL SUBUNIT PROTEIN BL19M"/>
    <property type="match status" value="1"/>
</dbReference>
<proteinExistence type="inferred from homology"/>
<evidence type="ECO:0000313" key="5">
    <source>
        <dbReference type="Proteomes" id="UP001498771"/>
    </source>
</evidence>
<dbReference type="GeneID" id="90035313"/>
<keyword evidence="3" id="KW-0687">Ribonucleoprotein</keyword>
<name>A0ABR1F8T4_9ASCO</name>
<reference evidence="4 5" key="1">
    <citation type="submission" date="2024-03" db="EMBL/GenBank/DDBJ databases">
        <title>Genome-scale model development and genomic sequencing of the oleaginous clade Lipomyces.</title>
        <authorList>
            <consortium name="Lawrence Berkeley National Laboratory"/>
            <person name="Czajka J.J."/>
            <person name="Han Y."/>
            <person name="Kim J."/>
            <person name="Mondo S.J."/>
            <person name="Hofstad B.A."/>
            <person name="Robles A."/>
            <person name="Haridas S."/>
            <person name="Riley R."/>
            <person name="LaButti K."/>
            <person name="Pangilinan J."/>
            <person name="Andreopoulos W."/>
            <person name="Lipzen A."/>
            <person name="Yan J."/>
            <person name="Wang M."/>
            <person name="Ng V."/>
            <person name="Grigoriev I.V."/>
            <person name="Spatafora J.W."/>
            <person name="Magnuson J.K."/>
            <person name="Baker S.E."/>
            <person name="Pomraning K.R."/>
        </authorList>
    </citation>
    <scope>NUCLEOTIDE SEQUENCE [LARGE SCALE GENOMIC DNA]</scope>
    <source>
        <strain evidence="4 5">Phaff 52-87</strain>
    </source>
</reference>
<dbReference type="Pfam" id="PF01245">
    <property type="entry name" value="Ribosomal_L19"/>
    <property type="match status" value="1"/>
</dbReference>
<evidence type="ECO:0000313" key="4">
    <source>
        <dbReference type="EMBL" id="KAK7205558.1"/>
    </source>
</evidence>
<evidence type="ECO:0000256" key="2">
    <source>
        <dbReference type="ARBA" id="ARBA00022980"/>
    </source>
</evidence>
<dbReference type="InterPro" id="IPR008991">
    <property type="entry name" value="Translation_prot_SH3-like_sf"/>
</dbReference>
<keyword evidence="2" id="KW-0689">Ribosomal protein</keyword>
<dbReference type="InterPro" id="IPR001857">
    <property type="entry name" value="Ribosomal_bL19"/>
</dbReference>
<accession>A0ABR1F8T4</accession>
<dbReference type="SUPFAM" id="SSF50104">
    <property type="entry name" value="Translation proteins SH3-like domain"/>
    <property type="match status" value="1"/>
</dbReference>
<gene>
    <name evidence="4" type="ORF">BZA70DRAFT_162526</name>
</gene>
<organism evidence="4 5">
    <name type="scientific">Myxozyma melibiosi</name>
    <dbReference type="NCBI Taxonomy" id="54550"/>
    <lineage>
        <taxon>Eukaryota</taxon>
        <taxon>Fungi</taxon>
        <taxon>Dikarya</taxon>
        <taxon>Ascomycota</taxon>
        <taxon>Saccharomycotina</taxon>
        <taxon>Lipomycetes</taxon>
        <taxon>Lipomycetales</taxon>
        <taxon>Lipomycetaceae</taxon>
        <taxon>Myxozyma</taxon>
    </lineage>
</organism>
<dbReference type="InterPro" id="IPR038657">
    <property type="entry name" value="Ribosomal_bL19_sf"/>
</dbReference>
<protein>
    <submittedName>
        <fullName evidence="4">Translation protein SH3-like domain-containing protein</fullName>
    </submittedName>
</protein>
<sequence length="180" mass="20404">MSLALQSRLQLRSAVSALSAFRSSIISQFSRPTATQKAGIIIPTYKKKVRRKIPVSPPSLLPKNTHPIIYLTNKMKEELDPTGWRRKLFERSSGICVRPGDVIRVIFKDDTRNPFTGTIMGIKRAGLATSVRVRSEVAQIGVELSVKVYSPSVENFEFISRATKRARRAKLYYLRPDERK</sequence>
<dbReference type="Gene3D" id="2.30.30.790">
    <property type="match status" value="1"/>
</dbReference>
<comment type="similarity">
    <text evidence="1">Belongs to the bacterial ribosomal protein bL19 family.</text>
</comment>
<dbReference type="Proteomes" id="UP001498771">
    <property type="component" value="Unassembled WGS sequence"/>
</dbReference>
<evidence type="ECO:0000256" key="1">
    <source>
        <dbReference type="ARBA" id="ARBA00005781"/>
    </source>
</evidence>
<keyword evidence="5" id="KW-1185">Reference proteome</keyword>